<dbReference type="GO" id="GO:0015979">
    <property type="term" value="P:photosynthesis"/>
    <property type="evidence" value="ECO:0007669"/>
    <property type="project" value="UniProtKB-UniRule"/>
</dbReference>
<dbReference type="EMBL" id="MK518352">
    <property type="protein sequence ID" value="QDR24502.1"/>
    <property type="molecule type" value="Genomic_DNA"/>
</dbReference>
<keyword evidence="6" id="KW-0934">Plastid</keyword>
<dbReference type="PANTHER" id="PTHR34939">
    <property type="entry name" value="PHOTOSYSTEM I REACTION CENTER SUBUNIT III, CHLOROPLASTIC"/>
    <property type="match status" value="1"/>
</dbReference>
<name>A0A516Z9V9_9STRA</name>
<feature type="signal peptide" evidence="5">
    <location>
        <begin position="1"/>
        <end position="24"/>
    </location>
</feature>
<evidence type="ECO:0000313" key="6">
    <source>
        <dbReference type="EMBL" id="QDR24502.1"/>
    </source>
</evidence>
<dbReference type="FunFam" id="1.10.8.110:FF:000001">
    <property type="entry name" value="Photosystem I reaction center subunit III"/>
    <property type="match status" value="1"/>
</dbReference>
<keyword evidence="6" id="KW-0150">Chloroplast</keyword>
<reference evidence="6" key="1">
    <citation type="journal article" date="2019" name="J. Phycol.">
        <title>Dictyochophyceae plastid genomes reveal unusual variability of their organization.</title>
        <authorList>
            <person name="Han K.Y."/>
            <person name="Maciszewski K."/>
            <person name="Graf L."/>
            <person name="Yang J.H."/>
            <person name="Andersen R.A."/>
            <person name="Karnkowska A."/>
            <person name="Yoon H.S."/>
        </authorList>
    </citation>
    <scope>NUCLEOTIDE SEQUENCE</scope>
</reference>
<evidence type="ECO:0000256" key="5">
    <source>
        <dbReference type="SAM" id="SignalP"/>
    </source>
</evidence>
<keyword evidence="3 4" id="KW-0603">Photosystem I</keyword>
<organism evidence="6">
    <name type="scientific">Florenciella parvula</name>
    <dbReference type="NCBI Taxonomy" id="236787"/>
    <lineage>
        <taxon>Eukaryota</taxon>
        <taxon>Sar</taxon>
        <taxon>Stramenopiles</taxon>
        <taxon>Ochrophyta</taxon>
        <taxon>Dictyochophyceae</taxon>
        <taxon>Florenciellales</taxon>
        <taxon>Florenciella</taxon>
    </lineage>
</organism>
<comment type="function">
    <text evidence="4">Participates in efficiency of electron transfer from plastocyanin to P700 (or cytochrome c553 in algae and cyanobacteria). This plastocyanin-docking protein contributes to the specific association of plastocyanin to PSI.</text>
</comment>
<feature type="chain" id="PRO_5021820092" description="Photosystem I reaction center subunit III" evidence="5">
    <location>
        <begin position="25"/>
        <end position="184"/>
    </location>
</feature>
<comment type="similarity">
    <text evidence="1 4">Belongs to the PsaF family.</text>
</comment>
<dbReference type="GO" id="GO:0009538">
    <property type="term" value="C:photosystem I reaction center"/>
    <property type="evidence" value="ECO:0007669"/>
    <property type="project" value="UniProtKB-UniRule"/>
</dbReference>
<dbReference type="RefSeq" id="YP_009684416.1">
    <property type="nucleotide sequence ID" value="NC_044407.1"/>
</dbReference>
<sequence>MKNKLTSVLIACLVALYAPSSSFAAGILVDCDKSPGFEKRLNASVKKLEQRLAKYEAGTPPALALQAQVNQTKARFKAYADSDLVCGPDGLPHLIVDGDWKHAGEFMIPGVGFLYTAGWIGWAGRKYVNTVATSSNPTEKEIIIDVPLALKIMLSGYLWPVASWQEFVAGDFVAEPEDITVSPR</sequence>
<evidence type="ECO:0000256" key="3">
    <source>
        <dbReference type="ARBA" id="ARBA00022836"/>
    </source>
</evidence>
<gene>
    <name evidence="6" type="primary">psaF</name>
</gene>
<dbReference type="SUPFAM" id="SSF81536">
    <property type="entry name" value="Subunit III of photosystem I reaction centre, PsaF"/>
    <property type="match status" value="1"/>
</dbReference>
<evidence type="ECO:0000256" key="2">
    <source>
        <dbReference type="ARBA" id="ARBA00022531"/>
    </source>
</evidence>
<dbReference type="Gene3D" id="1.10.8.110">
    <property type="entry name" value="Photosystem I PsaF, reaction centre subunit III"/>
    <property type="match status" value="1"/>
</dbReference>
<dbReference type="InterPro" id="IPR036577">
    <property type="entry name" value="PSI_PsaF_sf"/>
</dbReference>
<keyword evidence="2 4" id="KW-0602">Photosynthesis</keyword>
<dbReference type="InterPro" id="IPR003666">
    <property type="entry name" value="PSI_PsaF"/>
</dbReference>
<protein>
    <recommendedName>
        <fullName evidence="4">Photosystem I reaction center subunit III</fullName>
    </recommendedName>
    <alternativeName>
        <fullName evidence="4">PSI-F</fullName>
    </alternativeName>
</protein>
<keyword evidence="5" id="KW-0732">Signal</keyword>
<dbReference type="GeneID" id="41657354"/>
<geneLocation type="chloroplast" evidence="6"/>
<evidence type="ECO:0000256" key="4">
    <source>
        <dbReference type="RuleBase" id="RU368107"/>
    </source>
</evidence>
<accession>A0A516Z9V9</accession>
<dbReference type="AlphaFoldDB" id="A0A516Z9V9"/>
<dbReference type="PANTHER" id="PTHR34939:SF1">
    <property type="entry name" value="PHOTOSYSTEM I REACTION CENTER SUBUNIT III, CHLOROPLASTIC"/>
    <property type="match status" value="1"/>
</dbReference>
<evidence type="ECO:0000256" key="1">
    <source>
        <dbReference type="ARBA" id="ARBA00008386"/>
    </source>
</evidence>
<proteinExistence type="inferred from homology"/>
<dbReference type="Pfam" id="PF02507">
    <property type="entry name" value="PSI_PsaF"/>
    <property type="match status" value="1"/>
</dbReference>